<reference evidence="6 7" key="1">
    <citation type="submission" date="2020-08" db="EMBL/GenBank/DDBJ databases">
        <title>Plant Genome Project.</title>
        <authorList>
            <person name="Zhang R.-G."/>
        </authorList>
    </citation>
    <scope>NUCLEOTIDE SEQUENCE [LARGE SCALE GENOMIC DNA]</scope>
    <source>
        <tissue evidence="6">Rhizome</tissue>
    </source>
</reference>
<name>A0A8J5L4F1_ZINOF</name>
<gene>
    <name evidence="6" type="ORF">ZIOFF_040315</name>
</gene>
<keyword evidence="1 3" id="KW-0813">Transport</keyword>
<evidence type="ECO:0000259" key="5">
    <source>
        <dbReference type="Pfam" id="PF04048"/>
    </source>
</evidence>
<dbReference type="PANTHER" id="PTHR14146">
    <property type="entry name" value="EXOCYST COMPLEX COMPONENT 4"/>
    <property type="match status" value="1"/>
</dbReference>
<evidence type="ECO:0000256" key="1">
    <source>
        <dbReference type="ARBA" id="ARBA00022448"/>
    </source>
</evidence>
<evidence type="ECO:0000256" key="2">
    <source>
        <dbReference type="ARBA" id="ARBA00022483"/>
    </source>
</evidence>
<feature type="region of interest" description="Disordered" evidence="4">
    <location>
        <begin position="581"/>
        <end position="600"/>
    </location>
</feature>
<dbReference type="Pfam" id="PF04048">
    <property type="entry name" value="Sec8_N"/>
    <property type="match status" value="1"/>
</dbReference>
<accession>A0A8J5L4F1</accession>
<evidence type="ECO:0000313" key="7">
    <source>
        <dbReference type="Proteomes" id="UP000734854"/>
    </source>
</evidence>
<comment type="similarity">
    <text evidence="3">Belongs to the SEC8 family.</text>
</comment>
<feature type="domain" description="Exocyst complex component Sec8 N-terminal" evidence="5">
    <location>
        <begin position="54"/>
        <end position="189"/>
    </location>
</feature>
<evidence type="ECO:0000256" key="4">
    <source>
        <dbReference type="SAM" id="MobiDB-lite"/>
    </source>
</evidence>
<dbReference type="EMBL" id="JACMSC010000011">
    <property type="protein sequence ID" value="KAG6500470.1"/>
    <property type="molecule type" value="Genomic_DNA"/>
</dbReference>
<dbReference type="InterPro" id="IPR007191">
    <property type="entry name" value="Sec8_exocyst_N"/>
</dbReference>
<dbReference type="GO" id="GO:0006612">
    <property type="term" value="P:protein targeting to membrane"/>
    <property type="evidence" value="ECO:0007669"/>
    <property type="project" value="UniProtKB-UniRule"/>
</dbReference>
<dbReference type="GO" id="GO:0006893">
    <property type="term" value="P:Golgi to plasma membrane transport"/>
    <property type="evidence" value="ECO:0007669"/>
    <property type="project" value="TreeGrafter"/>
</dbReference>
<keyword evidence="7" id="KW-1185">Reference proteome</keyword>
<organism evidence="6 7">
    <name type="scientific">Zingiber officinale</name>
    <name type="common">Ginger</name>
    <name type="synonym">Amomum zingiber</name>
    <dbReference type="NCBI Taxonomy" id="94328"/>
    <lineage>
        <taxon>Eukaryota</taxon>
        <taxon>Viridiplantae</taxon>
        <taxon>Streptophyta</taxon>
        <taxon>Embryophyta</taxon>
        <taxon>Tracheophyta</taxon>
        <taxon>Spermatophyta</taxon>
        <taxon>Magnoliopsida</taxon>
        <taxon>Liliopsida</taxon>
        <taxon>Zingiberales</taxon>
        <taxon>Zingiberaceae</taxon>
        <taxon>Zingiber</taxon>
    </lineage>
</organism>
<protein>
    <recommendedName>
        <fullName evidence="3">Exocyst complex component Sec8</fullName>
    </recommendedName>
</protein>
<keyword evidence="3" id="KW-0653">Protein transport</keyword>
<sequence>MEDTSAAEFNVFSRPKPEQSVYALPRFKRLETMSSGRAQGIFDGLPIPADKAYLKEGLSRIDESWAASRFDSLPHVVHILTSKDREGEVQFLKEQSDLVEDVVDEVVHVYHHGFNKAIQNYSQILRLFSESAESISILKVDMANAKKFLGSRNKQLHQLWYRSLTLRHVLTLLDQIESVSKVPARIEKLIADKQFYAAVQLQVQSMLVLEREGLQVVGALQDIRSELAKLRGVLFYKVLEDLHSHLYNKGEFSSASLSISEMEDQVLNATAIDNSVNSSQPLSRRTRLVKIENHFGGSLSADGSYRPGSIDDVSSFEGHDDDSVEIAENAVSDGAFPSARVHADGNIKKVSRQMPTWLSSAMPDEFLESMKKSDAPLYVKYSRTLVECLCMLGKVAAAGAVLCQRLRPTIHEIIISKVKVLAVQKSSRSGLDLVTKKDNSDIYDSSGILDGLQVLKPKSKNNSSFSATQLVVSPVSPIMTPKGAAQSAAGEFLNSILDYIICILENHIIVGELLESKLSQQADNVLTPKAASSDTVWGADSESSQTGGFNVGFSLTVIQSECQQLICEILRATPEAATSDAAVQTSRLGKKNPAKEKRDGSEGLSFAFRFTDAAASMPKRAKNASQIATLIEASQGWQRGTSAQQEGYGTSAVLPDQGIYLAASVYRPVVQFSDKVASMLHQKYSQLVNDGLLAFIEKFLKDHFLPAMFVDYRKSIQQAISSPAAFRPRANGSVYKPLVENGRPVLQGLLASNMLAKEVLGWAHLMPKYANELVEFVQTFLERTYERCRTSYTEAVLEKQSYMLIGRSDVEGLMRVHPSNAYLRKSHDQSPNSFPDAETVEVELEISELLLGLRPIKQEHLIRDDHKLILLASLSDSLEYLADSVESGNGSRKRHKRVANLSSSIINHSSSSVFAFVASSDFARVLRMAISTSVGDIFGTSFSKTADKNLNNQAHRHTRSTSAVPPSFTSLAEEYRRLAIDCLKVLRLEMQLETIFHLQEMTNREYLEDQDAEEPDDFIISLATQIMRRDEELAPFVSELKRNYIFGGISSIAANASIKALAEIRSINLLGVQQICRNSIALEQALAAIPSINSEAVQQRLDRVRTYYELLNLPFEALLAFIQEHEYLFTQKEYSSLLKVNVPGREIPADADKRISGISSH</sequence>
<dbReference type="GO" id="GO:0000145">
    <property type="term" value="C:exocyst"/>
    <property type="evidence" value="ECO:0007669"/>
    <property type="project" value="UniProtKB-UniRule"/>
</dbReference>
<evidence type="ECO:0000256" key="3">
    <source>
        <dbReference type="RuleBase" id="RU367079"/>
    </source>
</evidence>
<proteinExistence type="inferred from homology"/>
<evidence type="ECO:0000313" key="6">
    <source>
        <dbReference type="EMBL" id="KAG6500470.1"/>
    </source>
</evidence>
<dbReference type="GO" id="GO:0006904">
    <property type="term" value="P:vesicle docking involved in exocytosis"/>
    <property type="evidence" value="ECO:0007669"/>
    <property type="project" value="InterPro"/>
</dbReference>
<dbReference type="GO" id="GO:0015031">
    <property type="term" value="P:protein transport"/>
    <property type="evidence" value="ECO:0007669"/>
    <property type="project" value="UniProtKB-KW"/>
</dbReference>
<comment type="function">
    <text evidence="3">Component of the exocyst complex involved in the docking of exocytic vesicles with fusion sites on the plasma membrane.</text>
</comment>
<dbReference type="GO" id="GO:0090522">
    <property type="term" value="P:vesicle tethering involved in exocytosis"/>
    <property type="evidence" value="ECO:0007669"/>
    <property type="project" value="UniProtKB-UniRule"/>
</dbReference>
<dbReference type="InterPro" id="IPR039682">
    <property type="entry name" value="Sec8/EXOC4"/>
</dbReference>
<dbReference type="Proteomes" id="UP000734854">
    <property type="component" value="Unassembled WGS sequence"/>
</dbReference>
<keyword evidence="2 3" id="KW-0268">Exocytosis</keyword>
<dbReference type="PANTHER" id="PTHR14146:SF0">
    <property type="entry name" value="EXOCYST COMPLEX COMPONENT 4"/>
    <property type="match status" value="1"/>
</dbReference>
<comment type="caution">
    <text evidence="6">The sequence shown here is derived from an EMBL/GenBank/DDBJ whole genome shotgun (WGS) entry which is preliminary data.</text>
</comment>
<dbReference type="AlphaFoldDB" id="A0A8J5L4F1"/>